<keyword evidence="3" id="KW-0811">Translocation</keyword>
<evidence type="ECO:0000256" key="2">
    <source>
        <dbReference type="ARBA" id="ARBA00022729"/>
    </source>
</evidence>
<accession>A0A103DWW0</accession>
<evidence type="ECO:0000256" key="3">
    <source>
        <dbReference type="HAMAP-Rule" id="MF_02219"/>
    </source>
</evidence>
<comment type="function">
    <text evidence="3">Component of the type III secretion system (T3SS), also called injectisome, which is used to inject bacterial effector proteins into eukaryotic host cells. Forms a ring-shaped multimeric structure with an apparent central pore in the outer membrane.</text>
</comment>
<comment type="caution">
    <text evidence="8">The sequence shown here is derived from an EMBL/GenBank/DDBJ whole genome shotgun (WGS) entry which is preliminary data.</text>
</comment>
<gene>
    <name evidence="3" type="primary">sctC</name>
    <name evidence="8" type="ORF">WS67_01030</name>
</gene>
<feature type="region of interest" description="Disordered" evidence="5">
    <location>
        <begin position="240"/>
        <end position="281"/>
    </location>
</feature>
<protein>
    <recommendedName>
        <fullName evidence="3">Type 3 secretion system secretin</fullName>
        <shortName evidence="3">T3SS secretin</shortName>
    </recommendedName>
</protein>
<keyword evidence="3" id="KW-0998">Cell outer membrane</keyword>
<dbReference type="NCBIfam" id="TIGR02516">
    <property type="entry name" value="type_III_yscC"/>
    <property type="match status" value="1"/>
</dbReference>
<dbReference type="Gene3D" id="3.55.50.30">
    <property type="match status" value="1"/>
</dbReference>
<evidence type="ECO:0000259" key="6">
    <source>
        <dbReference type="Pfam" id="PF00263"/>
    </source>
</evidence>
<dbReference type="InterPro" id="IPR003522">
    <property type="entry name" value="T3SS_OM_pore_YscC"/>
</dbReference>
<evidence type="ECO:0000256" key="5">
    <source>
        <dbReference type="SAM" id="MobiDB-lite"/>
    </source>
</evidence>
<evidence type="ECO:0000256" key="4">
    <source>
        <dbReference type="RuleBase" id="RU004004"/>
    </source>
</evidence>
<dbReference type="GO" id="GO:0030257">
    <property type="term" value="C:type III protein secretion system complex"/>
    <property type="evidence" value="ECO:0007669"/>
    <property type="project" value="UniProtKB-UniRule"/>
</dbReference>
<evidence type="ECO:0000313" key="9">
    <source>
        <dbReference type="Proteomes" id="UP000062788"/>
    </source>
</evidence>
<dbReference type="InterPro" id="IPR004846">
    <property type="entry name" value="T2SS/T3SS_dom"/>
</dbReference>
<dbReference type="HAMAP" id="MF_02219">
    <property type="entry name" value="Type_III_secretin"/>
    <property type="match status" value="1"/>
</dbReference>
<name>A0A103DWW0_9BURK</name>
<dbReference type="GO" id="GO:0030254">
    <property type="term" value="P:protein secretion by the type III secretion system"/>
    <property type="evidence" value="ECO:0007669"/>
    <property type="project" value="UniProtKB-UniRule"/>
</dbReference>
<keyword evidence="3" id="KW-0653">Protein transport</keyword>
<dbReference type="AlphaFoldDB" id="A0A103DWW0"/>
<dbReference type="PANTHER" id="PTHR30332">
    <property type="entry name" value="PROBABLE GENERAL SECRETION PATHWAY PROTEIN D"/>
    <property type="match status" value="1"/>
</dbReference>
<feature type="domain" description="Type II/III secretion system secretin-like" evidence="6">
    <location>
        <begin position="430"/>
        <end position="587"/>
    </location>
</feature>
<dbReference type="InterPro" id="IPR038591">
    <property type="entry name" value="NolW-like_sf"/>
</dbReference>
<evidence type="ECO:0000259" key="7">
    <source>
        <dbReference type="Pfam" id="PF03958"/>
    </source>
</evidence>
<sequence>MALLRAIAVAIFLLAGVICESNARPIQWPSKTVHISVEGKDLKDVLRDFAASQKIPAQIAPNVQGTVTGRFDMSPQRFFDTLAASFGFVWFYDGAVLSISNANEMTRQVIKMNYANTRQLAATLKKMKLSNSRFPVTYAEDARTAIVTGPAQYVQLVNDVARQLDQSIANQAGSVVRVFKLNHAWAADHKVQIDGEAVVIPGVANILSQLYASSSTLHNSGDGALPNVVTSNVRRLRQLSDVNGSSSGNGYPPPIPTLPDSPDGSLANLFSGKSPAAGSPDVDAADGKIIVSGGREVESANEKMLPVIEANPMTNSVLIRDTPQRIEQYSSIIEKLDVQPKLVEIEAHIIEIDDDALKQIGVDWRAHNSHVDVQTGTGTRQQNSYDGNLNPSFGRTAADNITLLDATPVGASISAVLGNAGRYLLARINALQQTSKAKIDATPKVATLDNVEAVMDSKTRFFIPVAGYTGGALYNVSVGTSLRVLPMVVESGGETKIKLNVHIEEGSITKGAVKEIPIIKTSEINTQAFVGENESLLIAGYKVEKQSTAEYGVPVLSKIPLLGALFRSRDNENSRMERIFLITPKVLSF</sequence>
<feature type="domain" description="NolW-like" evidence="7">
    <location>
        <begin position="176"/>
        <end position="341"/>
    </location>
</feature>
<dbReference type="RefSeq" id="WP_059519867.1">
    <property type="nucleotide sequence ID" value="NZ_CP013448.1"/>
</dbReference>
<keyword evidence="3" id="KW-0472">Membrane</keyword>
<dbReference type="PANTHER" id="PTHR30332:SF5">
    <property type="entry name" value="SPI-1 TYPE 3 SECRETION SYSTEM SECRETIN"/>
    <property type="match status" value="1"/>
</dbReference>
<comment type="similarity">
    <text evidence="3">Belongs to the bacterial secretin family. T3SS SctC subfamily.</text>
</comment>
<dbReference type="Pfam" id="PF03958">
    <property type="entry name" value="Secretin_N"/>
    <property type="match status" value="2"/>
</dbReference>
<reference evidence="8 9" key="1">
    <citation type="submission" date="2015-11" db="EMBL/GenBank/DDBJ databases">
        <title>Expanding the genomic diversity of Burkholderia species for the development of highly accurate diagnostics.</title>
        <authorList>
            <person name="Sahl J."/>
            <person name="Keim P."/>
            <person name="Wagner D."/>
        </authorList>
    </citation>
    <scope>NUCLEOTIDE SEQUENCE [LARGE SCALE GENOMIC DNA]</scope>
    <source>
        <strain evidence="8 9">TSV85</strain>
    </source>
</reference>
<keyword evidence="3 4" id="KW-0813">Transport</keyword>
<dbReference type="Proteomes" id="UP000062788">
    <property type="component" value="Unassembled WGS sequence"/>
</dbReference>
<dbReference type="OrthoDB" id="9779724at2"/>
<comment type="subcellular location">
    <subcellularLocation>
        <location evidence="1 3 4">Cell outer membrane</location>
    </subcellularLocation>
</comment>
<dbReference type="GO" id="GO:0015627">
    <property type="term" value="C:type II protein secretion system complex"/>
    <property type="evidence" value="ECO:0007669"/>
    <property type="project" value="TreeGrafter"/>
</dbReference>
<comment type="subunit">
    <text evidence="3">The core secretion machinery of the T3SS is composed of approximately 20 different proteins, including cytoplasmic components, a base, an export apparatus and a needle. This subunit is part of the base, which anchors the injectisome in the bacterial cell envelope. Forms a stable homooligomeric complex.</text>
</comment>
<organism evidence="8 9">
    <name type="scientific">Burkholderia singularis</name>
    <dbReference type="NCBI Taxonomy" id="1503053"/>
    <lineage>
        <taxon>Bacteria</taxon>
        <taxon>Pseudomonadati</taxon>
        <taxon>Pseudomonadota</taxon>
        <taxon>Betaproteobacteria</taxon>
        <taxon>Burkholderiales</taxon>
        <taxon>Burkholderiaceae</taxon>
        <taxon>Burkholderia</taxon>
        <taxon>pseudomallei group</taxon>
    </lineage>
</organism>
<dbReference type="InterPro" id="IPR050810">
    <property type="entry name" value="Bact_Secretion_Sys_Channel"/>
</dbReference>
<dbReference type="Pfam" id="PF00263">
    <property type="entry name" value="Secretin"/>
    <property type="match status" value="1"/>
</dbReference>
<keyword evidence="9" id="KW-1185">Reference proteome</keyword>
<feature type="domain" description="NolW-like" evidence="7">
    <location>
        <begin position="108"/>
        <end position="167"/>
    </location>
</feature>
<dbReference type="EMBL" id="LOWA01000055">
    <property type="protein sequence ID" value="KVE24180.1"/>
    <property type="molecule type" value="Genomic_DNA"/>
</dbReference>
<proteinExistence type="inferred from homology"/>
<dbReference type="InterPro" id="IPR005644">
    <property type="entry name" value="NolW-like"/>
</dbReference>
<evidence type="ECO:0000256" key="1">
    <source>
        <dbReference type="ARBA" id="ARBA00004442"/>
    </source>
</evidence>
<dbReference type="GO" id="GO:0009279">
    <property type="term" value="C:cell outer membrane"/>
    <property type="evidence" value="ECO:0007669"/>
    <property type="project" value="UniProtKB-SubCell"/>
</dbReference>
<feature type="compositionally biased region" description="Polar residues" evidence="5">
    <location>
        <begin position="240"/>
        <end position="249"/>
    </location>
</feature>
<dbReference type="Gene3D" id="3.30.1370.120">
    <property type="match status" value="2"/>
</dbReference>
<dbReference type="PRINTS" id="PR01337">
    <property type="entry name" value="TYPE3OMGPROT"/>
</dbReference>
<evidence type="ECO:0000313" key="8">
    <source>
        <dbReference type="EMBL" id="KVE24180.1"/>
    </source>
</evidence>
<keyword evidence="2 3" id="KW-0732">Signal</keyword>